<accession>G2Y9K6</accession>
<sequence length="33" mass="4047">MSWAFNNFKPYSQLMTNRPRAFQHQIGEWGYHC</sequence>
<gene>
    <name evidence="1" type="ORF">BofuT4_uP031580.1</name>
</gene>
<dbReference type="AlphaFoldDB" id="G2Y9K6"/>
<dbReference type="HOGENOM" id="CLU_3384670_0_0_1"/>
<evidence type="ECO:0000313" key="1">
    <source>
        <dbReference type="EMBL" id="CCD49282.1"/>
    </source>
</evidence>
<evidence type="ECO:0000313" key="2">
    <source>
        <dbReference type="Proteomes" id="UP000008177"/>
    </source>
</evidence>
<proteinExistence type="predicted"/>
<protein>
    <submittedName>
        <fullName evidence="1">Uncharacterized protein</fullName>
    </submittedName>
</protein>
<dbReference type="EMBL" id="FQ790300">
    <property type="protein sequence ID" value="CCD49282.1"/>
    <property type="molecule type" value="Genomic_DNA"/>
</dbReference>
<reference evidence="2" key="1">
    <citation type="journal article" date="2011" name="PLoS Genet.">
        <title>Genomic analysis of the necrotrophic fungal pathogens Sclerotinia sclerotiorum and Botrytis cinerea.</title>
        <authorList>
            <person name="Amselem J."/>
            <person name="Cuomo C.A."/>
            <person name="van Kan J.A."/>
            <person name="Viaud M."/>
            <person name="Benito E.P."/>
            <person name="Couloux A."/>
            <person name="Coutinho P.M."/>
            <person name="de Vries R.P."/>
            <person name="Dyer P.S."/>
            <person name="Fillinger S."/>
            <person name="Fournier E."/>
            <person name="Gout L."/>
            <person name="Hahn M."/>
            <person name="Kohn L."/>
            <person name="Lapalu N."/>
            <person name="Plummer K.M."/>
            <person name="Pradier J.M."/>
            <person name="Quevillon E."/>
            <person name="Sharon A."/>
            <person name="Simon A."/>
            <person name="ten Have A."/>
            <person name="Tudzynski B."/>
            <person name="Tudzynski P."/>
            <person name="Wincker P."/>
            <person name="Andrew M."/>
            <person name="Anthouard V."/>
            <person name="Beever R.E."/>
            <person name="Beffa R."/>
            <person name="Benoit I."/>
            <person name="Bouzid O."/>
            <person name="Brault B."/>
            <person name="Chen Z."/>
            <person name="Choquer M."/>
            <person name="Collemare J."/>
            <person name="Cotton P."/>
            <person name="Danchin E.G."/>
            <person name="Da Silva C."/>
            <person name="Gautier A."/>
            <person name="Giraud C."/>
            <person name="Giraud T."/>
            <person name="Gonzalez C."/>
            <person name="Grossetete S."/>
            <person name="Guldener U."/>
            <person name="Henrissat B."/>
            <person name="Howlett B.J."/>
            <person name="Kodira C."/>
            <person name="Kretschmer M."/>
            <person name="Lappartient A."/>
            <person name="Leroch M."/>
            <person name="Levis C."/>
            <person name="Mauceli E."/>
            <person name="Neuveglise C."/>
            <person name="Oeser B."/>
            <person name="Pearson M."/>
            <person name="Poulain J."/>
            <person name="Poussereau N."/>
            <person name="Quesneville H."/>
            <person name="Rascle C."/>
            <person name="Schumacher J."/>
            <person name="Segurens B."/>
            <person name="Sexton A."/>
            <person name="Silva E."/>
            <person name="Sirven C."/>
            <person name="Soanes D.M."/>
            <person name="Talbot N.J."/>
            <person name="Templeton M."/>
            <person name="Yandava C."/>
            <person name="Yarden O."/>
            <person name="Zeng Q."/>
            <person name="Rollins J.A."/>
            <person name="Lebrun M.H."/>
            <person name="Dickman M."/>
        </authorList>
    </citation>
    <scope>NUCLEOTIDE SEQUENCE [LARGE SCALE GENOMIC DNA]</scope>
    <source>
        <strain evidence="2">T4</strain>
    </source>
</reference>
<dbReference type="Proteomes" id="UP000008177">
    <property type="component" value="Unplaced contigs"/>
</dbReference>
<dbReference type="InParanoid" id="G2Y9K6"/>
<name>G2Y9K6_BOTF4</name>
<organism evidence="1 2">
    <name type="scientific">Botryotinia fuckeliana (strain T4)</name>
    <name type="common">Noble rot fungus</name>
    <name type="synonym">Botrytis cinerea</name>
    <dbReference type="NCBI Taxonomy" id="999810"/>
    <lineage>
        <taxon>Eukaryota</taxon>
        <taxon>Fungi</taxon>
        <taxon>Dikarya</taxon>
        <taxon>Ascomycota</taxon>
        <taxon>Pezizomycotina</taxon>
        <taxon>Leotiomycetes</taxon>
        <taxon>Helotiales</taxon>
        <taxon>Sclerotiniaceae</taxon>
        <taxon>Botrytis</taxon>
    </lineage>
</organism>